<dbReference type="Proteomes" id="UP000246145">
    <property type="component" value="Unassembled WGS sequence"/>
</dbReference>
<accession>A0A2U1CHF3</accession>
<dbReference type="PANTHER" id="PTHR42924">
    <property type="entry name" value="EXONUCLEASE"/>
    <property type="match status" value="1"/>
</dbReference>
<dbReference type="Gene3D" id="3.20.20.140">
    <property type="entry name" value="Metal-dependent hydrolases"/>
    <property type="match status" value="1"/>
</dbReference>
<dbReference type="SUPFAM" id="SSF89550">
    <property type="entry name" value="PHP domain-like"/>
    <property type="match status" value="1"/>
</dbReference>
<dbReference type="GO" id="GO:0035312">
    <property type="term" value="F:5'-3' DNA exonuclease activity"/>
    <property type="evidence" value="ECO:0007669"/>
    <property type="project" value="TreeGrafter"/>
</dbReference>
<organism evidence="2 3">
    <name type="scientific">Pusillimonas noertemannii</name>
    <dbReference type="NCBI Taxonomy" id="305977"/>
    <lineage>
        <taxon>Bacteria</taxon>
        <taxon>Pseudomonadati</taxon>
        <taxon>Pseudomonadota</taxon>
        <taxon>Betaproteobacteria</taxon>
        <taxon>Burkholderiales</taxon>
        <taxon>Alcaligenaceae</taxon>
        <taxon>Pusillimonas</taxon>
    </lineage>
</organism>
<dbReference type="PANTHER" id="PTHR42924:SF3">
    <property type="entry name" value="POLYMERASE_HISTIDINOL PHOSPHATASE N-TERMINAL DOMAIN-CONTAINING PROTEIN"/>
    <property type="match status" value="1"/>
</dbReference>
<evidence type="ECO:0000259" key="1">
    <source>
        <dbReference type="SMART" id="SM00481"/>
    </source>
</evidence>
<evidence type="ECO:0000313" key="2">
    <source>
        <dbReference type="EMBL" id="PVY60318.1"/>
    </source>
</evidence>
<proteinExistence type="predicted"/>
<evidence type="ECO:0000313" key="3">
    <source>
        <dbReference type="Proteomes" id="UP000246145"/>
    </source>
</evidence>
<dbReference type="EMBL" id="QEKO01000010">
    <property type="protein sequence ID" value="PVY60318.1"/>
    <property type="molecule type" value="Genomic_DNA"/>
</dbReference>
<dbReference type="CDD" id="cd07438">
    <property type="entry name" value="PHP_HisPPase_AMP"/>
    <property type="match status" value="1"/>
</dbReference>
<name>A0A2U1CHF3_9BURK</name>
<dbReference type="InterPro" id="IPR052018">
    <property type="entry name" value="PHP_domain"/>
</dbReference>
<comment type="caution">
    <text evidence="2">The sequence shown here is derived from an EMBL/GenBank/DDBJ whole genome shotgun (WGS) entry which is preliminary data.</text>
</comment>
<dbReference type="GO" id="GO:0004534">
    <property type="term" value="F:5'-3' RNA exonuclease activity"/>
    <property type="evidence" value="ECO:0007669"/>
    <property type="project" value="TreeGrafter"/>
</dbReference>
<sequence>MVSMIRNTHSLNADLHCHSLVSDGVLTPAALAQRAAQNGVQLWSLTDHDELSGLQEAREACRELDLPFVTGVEISATWARRTVHIVGLNVDPENQALKDGLEAIRSGRADRARQIAVRLEQMGVEGSYEGALRYASNPQLLSRTHFARFLLEQGYCKTMQEVFDRYLGDGRSGNVRIHWSRLEEAVQWIVGAGGRAIIAHPGRYIYDETQAEAFFDVFRQLGGEGIEVVTGSHRPEQYRQYADVARRFGFLVSRGSDFHAPSESHVDLGSLPELPSDLRPVWHDWV</sequence>
<protein>
    <recommendedName>
        <fullName evidence="1">Polymerase/histidinol phosphatase N-terminal domain-containing protein</fullName>
    </recommendedName>
</protein>
<dbReference type="InterPro" id="IPR049742">
    <property type="entry name" value="35NBP"/>
</dbReference>
<dbReference type="Pfam" id="PF02811">
    <property type="entry name" value="PHP"/>
    <property type="match status" value="1"/>
</dbReference>
<dbReference type="Gene3D" id="1.10.150.650">
    <property type="match status" value="1"/>
</dbReference>
<dbReference type="AlphaFoldDB" id="A0A2U1CHF3"/>
<dbReference type="STRING" id="1231391.GCA_000308195_02759"/>
<dbReference type="InterPro" id="IPR004013">
    <property type="entry name" value="PHP_dom"/>
</dbReference>
<dbReference type="SMART" id="SM00481">
    <property type="entry name" value="POLIIIAc"/>
    <property type="match status" value="1"/>
</dbReference>
<reference evidence="2 3" key="1">
    <citation type="submission" date="2018-04" db="EMBL/GenBank/DDBJ databases">
        <title>Genomic Encyclopedia of Type Strains, Phase IV (KMG-IV): sequencing the most valuable type-strain genomes for metagenomic binning, comparative biology and taxonomic classification.</title>
        <authorList>
            <person name="Goeker M."/>
        </authorList>
    </citation>
    <scope>NUCLEOTIDE SEQUENCE [LARGE SCALE GENOMIC DNA]</scope>
    <source>
        <strain evidence="2 3">DSM 10065</strain>
    </source>
</reference>
<dbReference type="NCBIfam" id="NF041577">
    <property type="entry name" value="nside_bi_sphtase"/>
    <property type="match status" value="1"/>
</dbReference>
<dbReference type="InterPro" id="IPR003141">
    <property type="entry name" value="Pol/His_phosphatase_N"/>
</dbReference>
<feature type="domain" description="Polymerase/histidinol phosphatase N-terminal" evidence="1">
    <location>
        <begin position="13"/>
        <end position="78"/>
    </location>
</feature>
<gene>
    <name evidence="2" type="ORF">C7440_3754</name>
</gene>
<dbReference type="InterPro" id="IPR016195">
    <property type="entry name" value="Pol/histidinol_Pase-like"/>
</dbReference>
<keyword evidence="3" id="KW-1185">Reference proteome</keyword>